<proteinExistence type="inferred from homology"/>
<evidence type="ECO:0000313" key="8">
    <source>
        <dbReference type="Proteomes" id="UP000199758"/>
    </source>
</evidence>
<keyword evidence="4 6" id="KW-0998">Cell outer membrane</keyword>
<organism evidence="7 8">
    <name type="scientific">Hydrocarboniphaga daqingensis</name>
    <dbReference type="NCBI Taxonomy" id="490188"/>
    <lineage>
        <taxon>Bacteria</taxon>
        <taxon>Pseudomonadati</taxon>
        <taxon>Pseudomonadota</taxon>
        <taxon>Gammaproteobacteria</taxon>
        <taxon>Nevskiales</taxon>
        <taxon>Nevskiaceae</taxon>
        <taxon>Hydrocarboniphaga</taxon>
    </lineage>
</organism>
<dbReference type="STRING" id="490188.SAMN04488068_1247"/>
<keyword evidence="5 6" id="KW-0449">Lipoprotein</keyword>
<evidence type="ECO:0000256" key="4">
    <source>
        <dbReference type="ARBA" id="ARBA00023237"/>
    </source>
</evidence>
<comment type="function">
    <text evidence="6">Together with LptD, is involved in the assembly of lipopolysaccharide (LPS) at the surface of the outer membrane. Required for the proper assembly of LptD. Binds LPS and may serve as the LPS recognition site at the outer membrane.</text>
</comment>
<keyword evidence="2 6" id="KW-0472">Membrane</keyword>
<accession>A0A1M5M3T9</accession>
<dbReference type="GO" id="GO:0001530">
    <property type="term" value="F:lipopolysaccharide binding"/>
    <property type="evidence" value="ECO:0007669"/>
    <property type="project" value="TreeGrafter"/>
</dbReference>
<dbReference type="PANTHER" id="PTHR38098:SF1">
    <property type="entry name" value="LPS-ASSEMBLY LIPOPROTEIN LPTE"/>
    <property type="match status" value="1"/>
</dbReference>
<dbReference type="PROSITE" id="PS51257">
    <property type="entry name" value="PROKAR_LIPOPROTEIN"/>
    <property type="match status" value="1"/>
</dbReference>
<dbReference type="EMBL" id="FQWZ01000002">
    <property type="protein sequence ID" value="SHG71967.1"/>
    <property type="molecule type" value="Genomic_DNA"/>
</dbReference>
<dbReference type="GO" id="GO:1990351">
    <property type="term" value="C:transporter complex"/>
    <property type="evidence" value="ECO:0007669"/>
    <property type="project" value="TreeGrafter"/>
</dbReference>
<comment type="subunit">
    <text evidence="6">Component of the lipopolysaccharide transport and assembly complex. Interacts with LptD.</text>
</comment>
<gene>
    <name evidence="6" type="primary">lptE</name>
    <name evidence="7" type="ORF">SAMN04488068_1247</name>
</gene>
<keyword evidence="8" id="KW-1185">Reference proteome</keyword>
<comment type="subcellular location">
    <subcellularLocation>
        <location evidence="6">Cell outer membrane</location>
        <topology evidence="6">Lipid-anchor</topology>
    </subcellularLocation>
</comment>
<evidence type="ECO:0000256" key="6">
    <source>
        <dbReference type="HAMAP-Rule" id="MF_01186"/>
    </source>
</evidence>
<evidence type="ECO:0000256" key="5">
    <source>
        <dbReference type="ARBA" id="ARBA00023288"/>
    </source>
</evidence>
<evidence type="ECO:0000256" key="1">
    <source>
        <dbReference type="ARBA" id="ARBA00022729"/>
    </source>
</evidence>
<name>A0A1M5M3T9_9GAMM</name>
<protein>
    <recommendedName>
        <fullName evidence="6">LPS-assembly lipoprotein LptE</fullName>
    </recommendedName>
</protein>
<dbReference type="OrthoDB" id="7068046at2"/>
<keyword evidence="3 6" id="KW-0564">Palmitate</keyword>
<comment type="similarity">
    <text evidence="6">Belongs to the LptE lipoprotein family.</text>
</comment>
<dbReference type="HAMAP" id="MF_01186">
    <property type="entry name" value="LPS_assembly_LptE"/>
    <property type="match status" value="1"/>
</dbReference>
<dbReference type="Proteomes" id="UP000199758">
    <property type="component" value="Unassembled WGS sequence"/>
</dbReference>
<dbReference type="GO" id="GO:0043165">
    <property type="term" value="P:Gram-negative-bacterium-type cell outer membrane assembly"/>
    <property type="evidence" value="ECO:0007669"/>
    <property type="project" value="UniProtKB-UniRule"/>
</dbReference>
<dbReference type="AlphaFoldDB" id="A0A1M5M3T9"/>
<dbReference type="Gene3D" id="3.30.160.150">
    <property type="entry name" value="Lipoprotein like domain"/>
    <property type="match status" value="1"/>
</dbReference>
<reference evidence="7 8" key="1">
    <citation type="submission" date="2016-11" db="EMBL/GenBank/DDBJ databases">
        <authorList>
            <person name="Jaros S."/>
            <person name="Januszkiewicz K."/>
            <person name="Wedrychowicz H."/>
        </authorList>
    </citation>
    <scope>NUCLEOTIDE SEQUENCE [LARGE SCALE GENOMIC DNA]</scope>
    <source>
        <strain evidence="7 8">CGMCC 1.7049</strain>
    </source>
</reference>
<dbReference type="PANTHER" id="PTHR38098">
    <property type="entry name" value="LPS-ASSEMBLY LIPOPROTEIN LPTE"/>
    <property type="match status" value="1"/>
</dbReference>
<evidence type="ECO:0000256" key="3">
    <source>
        <dbReference type="ARBA" id="ARBA00023139"/>
    </source>
</evidence>
<dbReference type="InterPro" id="IPR007485">
    <property type="entry name" value="LPS_assembly_LptE"/>
</dbReference>
<dbReference type="GO" id="GO:0009279">
    <property type="term" value="C:cell outer membrane"/>
    <property type="evidence" value="ECO:0007669"/>
    <property type="project" value="UniProtKB-SubCell"/>
</dbReference>
<evidence type="ECO:0000313" key="7">
    <source>
        <dbReference type="EMBL" id="SHG71967.1"/>
    </source>
</evidence>
<keyword evidence="1 6" id="KW-0732">Signal</keyword>
<evidence type="ECO:0000256" key="2">
    <source>
        <dbReference type="ARBA" id="ARBA00023136"/>
    </source>
</evidence>
<sequence>MHRIARPLLLCLVLSVLLGACGFHPAGSRPLPDVLRRVYVDVVVPYRVSEPPLEASLRARLTRQGALVTKEAASATATIKLTNLKEGRQVLSVGPDGKAIEFLLVTTVEYEVIDGGQVLVPPGSLRVTRAYTFNTEQVLAKEAEEARLREYIQDQLAELLLLKLETQLSHQQGRVDGAPAAVVDPLP</sequence>
<dbReference type="GO" id="GO:0015920">
    <property type="term" value="P:lipopolysaccharide transport"/>
    <property type="evidence" value="ECO:0007669"/>
    <property type="project" value="TreeGrafter"/>
</dbReference>
<dbReference type="Pfam" id="PF04390">
    <property type="entry name" value="LptE"/>
    <property type="match status" value="1"/>
</dbReference>